<dbReference type="EMBL" id="MU859129">
    <property type="protein sequence ID" value="KAK3952171.1"/>
    <property type="molecule type" value="Genomic_DNA"/>
</dbReference>
<dbReference type="AlphaFoldDB" id="A0AAN6NUL8"/>
<evidence type="ECO:0000313" key="1">
    <source>
        <dbReference type="EMBL" id="KAK3952171.1"/>
    </source>
</evidence>
<keyword evidence="2" id="KW-1185">Reference proteome</keyword>
<evidence type="ECO:0000313" key="2">
    <source>
        <dbReference type="Proteomes" id="UP001303222"/>
    </source>
</evidence>
<accession>A0AAN6NUL8</accession>
<proteinExistence type="predicted"/>
<sequence length="128" mass="13985">MNDKYRRSINTRDSGSPLPIGIFICAFLKVFFPNDLESSYHQQLLNNPPSNSSTTNPEIKMHGSTCPKCGAASDGSSKSCGSCGAVRYLSPFLCPTCLYLYPSTLDKSTNFTLPTIVLPQLSCVMTYL</sequence>
<dbReference type="Proteomes" id="UP001303222">
    <property type="component" value="Unassembled WGS sequence"/>
</dbReference>
<protein>
    <submittedName>
        <fullName evidence="1">Uncharacterized protein</fullName>
    </submittedName>
</protein>
<reference evidence="1" key="1">
    <citation type="journal article" date="2023" name="Mol. Phylogenet. Evol.">
        <title>Genome-scale phylogeny and comparative genomics of the fungal order Sordariales.</title>
        <authorList>
            <person name="Hensen N."/>
            <person name="Bonometti L."/>
            <person name="Westerberg I."/>
            <person name="Brannstrom I.O."/>
            <person name="Guillou S."/>
            <person name="Cros-Aarteil S."/>
            <person name="Calhoun S."/>
            <person name="Haridas S."/>
            <person name="Kuo A."/>
            <person name="Mondo S."/>
            <person name="Pangilinan J."/>
            <person name="Riley R."/>
            <person name="LaButti K."/>
            <person name="Andreopoulos B."/>
            <person name="Lipzen A."/>
            <person name="Chen C."/>
            <person name="Yan M."/>
            <person name="Daum C."/>
            <person name="Ng V."/>
            <person name="Clum A."/>
            <person name="Steindorff A."/>
            <person name="Ohm R.A."/>
            <person name="Martin F."/>
            <person name="Silar P."/>
            <person name="Natvig D.O."/>
            <person name="Lalanne C."/>
            <person name="Gautier V."/>
            <person name="Ament-Velasquez S.L."/>
            <person name="Kruys A."/>
            <person name="Hutchinson M.I."/>
            <person name="Powell A.J."/>
            <person name="Barry K."/>
            <person name="Miller A.N."/>
            <person name="Grigoriev I.V."/>
            <person name="Debuchy R."/>
            <person name="Gladieux P."/>
            <person name="Hiltunen Thoren M."/>
            <person name="Johannesson H."/>
        </authorList>
    </citation>
    <scope>NUCLEOTIDE SEQUENCE</scope>
    <source>
        <strain evidence="1">CBS 626.80</strain>
    </source>
</reference>
<comment type="caution">
    <text evidence="1">The sequence shown here is derived from an EMBL/GenBank/DDBJ whole genome shotgun (WGS) entry which is preliminary data.</text>
</comment>
<name>A0AAN6NUL8_9PEZI</name>
<gene>
    <name evidence="1" type="ORF">QBC32DRAFT_342052</name>
</gene>
<organism evidence="1 2">
    <name type="scientific">Pseudoneurospora amorphoporcata</name>
    <dbReference type="NCBI Taxonomy" id="241081"/>
    <lineage>
        <taxon>Eukaryota</taxon>
        <taxon>Fungi</taxon>
        <taxon>Dikarya</taxon>
        <taxon>Ascomycota</taxon>
        <taxon>Pezizomycotina</taxon>
        <taxon>Sordariomycetes</taxon>
        <taxon>Sordariomycetidae</taxon>
        <taxon>Sordariales</taxon>
        <taxon>Sordariaceae</taxon>
        <taxon>Pseudoneurospora</taxon>
    </lineage>
</organism>
<reference evidence="1" key="2">
    <citation type="submission" date="2023-06" db="EMBL/GenBank/DDBJ databases">
        <authorList>
            <consortium name="Lawrence Berkeley National Laboratory"/>
            <person name="Mondo S.J."/>
            <person name="Hensen N."/>
            <person name="Bonometti L."/>
            <person name="Westerberg I."/>
            <person name="Brannstrom I.O."/>
            <person name="Guillou S."/>
            <person name="Cros-Aarteil S."/>
            <person name="Calhoun S."/>
            <person name="Haridas S."/>
            <person name="Kuo A."/>
            <person name="Pangilinan J."/>
            <person name="Riley R."/>
            <person name="Labutti K."/>
            <person name="Andreopoulos B."/>
            <person name="Lipzen A."/>
            <person name="Chen C."/>
            <person name="Yanf M."/>
            <person name="Daum C."/>
            <person name="Ng V."/>
            <person name="Clum A."/>
            <person name="Steindorff A."/>
            <person name="Ohm R."/>
            <person name="Martin F."/>
            <person name="Silar P."/>
            <person name="Natvig D."/>
            <person name="Lalanne C."/>
            <person name="Gautier V."/>
            <person name="Ament-Velasquez S.L."/>
            <person name="Kruys A."/>
            <person name="Hutchinson M.I."/>
            <person name="Powell A.J."/>
            <person name="Barry K."/>
            <person name="Miller A.N."/>
            <person name="Grigoriev I.V."/>
            <person name="Debuchy R."/>
            <person name="Gladieux P."/>
            <person name="Thoren M.H."/>
            <person name="Johannesson H."/>
        </authorList>
    </citation>
    <scope>NUCLEOTIDE SEQUENCE</scope>
    <source>
        <strain evidence="1">CBS 626.80</strain>
    </source>
</reference>